<protein>
    <submittedName>
        <fullName evidence="2">Uncharacterized protein</fullName>
    </submittedName>
</protein>
<keyword evidence="3" id="KW-1185">Reference proteome</keyword>
<dbReference type="AlphaFoldDB" id="A0AAW0AMU1"/>
<dbReference type="EMBL" id="JAWWNJ010000058">
    <property type="protein sequence ID" value="KAK7014017.1"/>
    <property type="molecule type" value="Genomic_DNA"/>
</dbReference>
<gene>
    <name evidence="2" type="ORF">R3P38DRAFT_3277700</name>
</gene>
<evidence type="ECO:0000313" key="3">
    <source>
        <dbReference type="Proteomes" id="UP001362999"/>
    </source>
</evidence>
<comment type="caution">
    <text evidence="2">The sequence shown here is derived from an EMBL/GenBank/DDBJ whole genome shotgun (WGS) entry which is preliminary data.</text>
</comment>
<dbReference type="Proteomes" id="UP001362999">
    <property type="component" value="Unassembled WGS sequence"/>
</dbReference>
<feature type="region of interest" description="Disordered" evidence="1">
    <location>
        <begin position="77"/>
        <end position="99"/>
    </location>
</feature>
<accession>A0AAW0AMU1</accession>
<evidence type="ECO:0000256" key="1">
    <source>
        <dbReference type="SAM" id="MobiDB-lite"/>
    </source>
</evidence>
<name>A0AAW0AMU1_9AGAR</name>
<reference evidence="2 3" key="1">
    <citation type="journal article" date="2024" name="J Genomics">
        <title>Draft genome sequencing and assembly of Favolaschia claudopus CIRM-BRFM 2984 isolated from oak limbs.</title>
        <authorList>
            <person name="Navarro D."/>
            <person name="Drula E."/>
            <person name="Chaduli D."/>
            <person name="Cazenave R."/>
            <person name="Ahrendt S."/>
            <person name="Wang J."/>
            <person name="Lipzen A."/>
            <person name="Daum C."/>
            <person name="Barry K."/>
            <person name="Grigoriev I.V."/>
            <person name="Favel A."/>
            <person name="Rosso M.N."/>
            <person name="Martin F."/>
        </authorList>
    </citation>
    <scope>NUCLEOTIDE SEQUENCE [LARGE SCALE GENOMIC DNA]</scope>
    <source>
        <strain evidence="2 3">CIRM-BRFM 2984</strain>
    </source>
</reference>
<sequence>MAHFLALCILSAFIPSLRSATMLSKILFLLFAIAASVQAAFIPEPREVFTATRVYKTLTDVPPFIIEATTTFTWTAGPETTVAHPTGPGLPGGHDHGAP</sequence>
<evidence type="ECO:0000313" key="2">
    <source>
        <dbReference type="EMBL" id="KAK7014017.1"/>
    </source>
</evidence>
<organism evidence="2 3">
    <name type="scientific">Favolaschia claudopus</name>
    <dbReference type="NCBI Taxonomy" id="2862362"/>
    <lineage>
        <taxon>Eukaryota</taxon>
        <taxon>Fungi</taxon>
        <taxon>Dikarya</taxon>
        <taxon>Basidiomycota</taxon>
        <taxon>Agaricomycotina</taxon>
        <taxon>Agaricomycetes</taxon>
        <taxon>Agaricomycetidae</taxon>
        <taxon>Agaricales</taxon>
        <taxon>Marasmiineae</taxon>
        <taxon>Mycenaceae</taxon>
        <taxon>Favolaschia</taxon>
    </lineage>
</organism>
<proteinExistence type="predicted"/>